<evidence type="ECO:0000313" key="2">
    <source>
        <dbReference type="WBParaSite" id="jg24443"/>
    </source>
</evidence>
<reference evidence="2" key="1">
    <citation type="submission" date="2022-11" db="UniProtKB">
        <authorList>
            <consortium name="WormBaseParasite"/>
        </authorList>
    </citation>
    <scope>IDENTIFICATION</scope>
</reference>
<sequence>MSLKLVSRSSLAQVVEIQGILFGSYSSSCIFIEETGPEEEFPLTSIAVSSSSFCMDPGASAFLCKAFS</sequence>
<dbReference type="AlphaFoldDB" id="A0A915DX98"/>
<name>A0A915DX98_9BILA</name>
<protein>
    <submittedName>
        <fullName evidence="2">Uncharacterized protein</fullName>
    </submittedName>
</protein>
<evidence type="ECO:0000313" key="1">
    <source>
        <dbReference type="Proteomes" id="UP000887574"/>
    </source>
</evidence>
<organism evidence="1 2">
    <name type="scientific">Ditylenchus dipsaci</name>
    <dbReference type="NCBI Taxonomy" id="166011"/>
    <lineage>
        <taxon>Eukaryota</taxon>
        <taxon>Metazoa</taxon>
        <taxon>Ecdysozoa</taxon>
        <taxon>Nematoda</taxon>
        <taxon>Chromadorea</taxon>
        <taxon>Rhabditida</taxon>
        <taxon>Tylenchina</taxon>
        <taxon>Tylenchomorpha</taxon>
        <taxon>Sphaerularioidea</taxon>
        <taxon>Anguinidae</taxon>
        <taxon>Anguininae</taxon>
        <taxon>Ditylenchus</taxon>
    </lineage>
</organism>
<keyword evidence="1" id="KW-1185">Reference proteome</keyword>
<accession>A0A915DX98</accession>
<dbReference type="WBParaSite" id="jg24443">
    <property type="protein sequence ID" value="jg24443"/>
    <property type="gene ID" value="jg24443"/>
</dbReference>
<dbReference type="Proteomes" id="UP000887574">
    <property type="component" value="Unplaced"/>
</dbReference>
<proteinExistence type="predicted"/>